<feature type="signal peptide" evidence="1">
    <location>
        <begin position="1"/>
        <end position="23"/>
    </location>
</feature>
<keyword evidence="3" id="KW-1185">Reference proteome</keyword>
<proteinExistence type="predicted"/>
<dbReference type="HOGENOM" id="CLU_2585765_0_0_3"/>
<accession>K9WA37</accession>
<evidence type="ECO:0008006" key="4">
    <source>
        <dbReference type="Google" id="ProtNLM"/>
    </source>
</evidence>
<dbReference type="KEGG" id="mic:Mic7113_0463"/>
<evidence type="ECO:0000313" key="2">
    <source>
        <dbReference type="EMBL" id="AFZ16382.1"/>
    </source>
</evidence>
<dbReference type="RefSeq" id="WP_015180546.1">
    <property type="nucleotide sequence ID" value="NC_019738.1"/>
</dbReference>
<evidence type="ECO:0000256" key="1">
    <source>
        <dbReference type="SAM" id="SignalP"/>
    </source>
</evidence>
<dbReference type="EMBL" id="CP003630">
    <property type="protein sequence ID" value="AFZ16382.1"/>
    <property type="molecule type" value="Genomic_DNA"/>
</dbReference>
<gene>
    <name evidence="2" type="ORF">Mic7113_0463</name>
</gene>
<dbReference type="AlphaFoldDB" id="K9WA37"/>
<keyword evidence="1" id="KW-0732">Signal</keyword>
<dbReference type="Proteomes" id="UP000010471">
    <property type="component" value="Chromosome"/>
</dbReference>
<dbReference type="STRING" id="1173027.Mic7113_0463"/>
<sequence length="80" mass="9022">MNAKLLSISIVPMLLMGSGQVLATVRTNPVENWHLSRLSQKIEQARLGTQQPPPFYRAGKDDKKKECQWLGLCDGKDKKK</sequence>
<dbReference type="OrthoDB" id="10014986at2"/>
<name>K9WA37_9CYAN</name>
<protein>
    <recommendedName>
        <fullName evidence="4">Secreted protein</fullName>
    </recommendedName>
</protein>
<feature type="chain" id="PRO_5003937279" description="Secreted protein" evidence="1">
    <location>
        <begin position="24"/>
        <end position="80"/>
    </location>
</feature>
<evidence type="ECO:0000313" key="3">
    <source>
        <dbReference type="Proteomes" id="UP000010471"/>
    </source>
</evidence>
<reference evidence="2 3" key="1">
    <citation type="submission" date="2012-06" db="EMBL/GenBank/DDBJ databases">
        <title>Finished chromosome of genome of Microcoleus sp. PCC 7113.</title>
        <authorList>
            <consortium name="US DOE Joint Genome Institute"/>
            <person name="Gugger M."/>
            <person name="Coursin T."/>
            <person name="Rippka R."/>
            <person name="Tandeau De Marsac N."/>
            <person name="Huntemann M."/>
            <person name="Wei C.-L."/>
            <person name="Han J."/>
            <person name="Detter J.C."/>
            <person name="Han C."/>
            <person name="Tapia R."/>
            <person name="Chen A."/>
            <person name="Kyrpides N."/>
            <person name="Mavromatis K."/>
            <person name="Markowitz V."/>
            <person name="Szeto E."/>
            <person name="Ivanova N."/>
            <person name="Pagani I."/>
            <person name="Pati A."/>
            <person name="Goodwin L."/>
            <person name="Nordberg H.P."/>
            <person name="Cantor M.N."/>
            <person name="Hua S.X."/>
            <person name="Woyke T."/>
            <person name="Kerfeld C.A."/>
        </authorList>
    </citation>
    <scope>NUCLEOTIDE SEQUENCE [LARGE SCALE GENOMIC DNA]</scope>
    <source>
        <strain evidence="2 3">PCC 7113</strain>
    </source>
</reference>
<organism evidence="2 3">
    <name type="scientific">Allocoleopsis franciscana PCC 7113</name>
    <dbReference type="NCBI Taxonomy" id="1173027"/>
    <lineage>
        <taxon>Bacteria</taxon>
        <taxon>Bacillati</taxon>
        <taxon>Cyanobacteriota</taxon>
        <taxon>Cyanophyceae</taxon>
        <taxon>Coleofasciculales</taxon>
        <taxon>Coleofasciculaceae</taxon>
        <taxon>Allocoleopsis</taxon>
        <taxon>Allocoleopsis franciscana</taxon>
    </lineage>
</organism>